<dbReference type="InterPro" id="IPR036397">
    <property type="entry name" value="RNaseH_sf"/>
</dbReference>
<keyword evidence="3" id="KW-1185">Reference proteome</keyword>
<feature type="compositionally biased region" description="Basic and acidic residues" evidence="1">
    <location>
        <begin position="322"/>
        <end position="338"/>
    </location>
</feature>
<feature type="region of interest" description="Disordered" evidence="1">
    <location>
        <begin position="322"/>
        <end position="348"/>
    </location>
</feature>
<feature type="compositionally biased region" description="Polar residues" evidence="1">
    <location>
        <begin position="151"/>
        <end position="168"/>
    </location>
</feature>
<dbReference type="GO" id="GO:0003676">
    <property type="term" value="F:nucleic acid binding"/>
    <property type="evidence" value="ECO:0007669"/>
    <property type="project" value="InterPro"/>
</dbReference>
<dbReference type="AlphaFoldDB" id="A0A7R8XDC2"/>
<dbReference type="PANTHER" id="PTHR47326">
    <property type="entry name" value="TRANSPOSABLE ELEMENT TC3 TRANSPOSASE-LIKE PROTEIN"/>
    <property type="match status" value="1"/>
</dbReference>
<evidence type="ECO:0000256" key="1">
    <source>
        <dbReference type="SAM" id="MobiDB-lite"/>
    </source>
</evidence>
<dbReference type="Proteomes" id="UP000677054">
    <property type="component" value="Unassembled WGS sequence"/>
</dbReference>
<feature type="region of interest" description="Disordered" evidence="1">
    <location>
        <begin position="373"/>
        <end position="393"/>
    </location>
</feature>
<accession>A0A7R8XDC2</accession>
<organism evidence="2">
    <name type="scientific">Darwinula stevensoni</name>
    <dbReference type="NCBI Taxonomy" id="69355"/>
    <lineage>
        <taxon>Eukaryota</taxon>
        <taxon>Metazoa</taxon>
        <taxon>Ecdysozoa</taxon>
        <taxon>Arthropoda</taxon>
        <taxon>Crustacea</taxon>
        <taxon>Oligostraca</taxon>
        <taxon>Ostracoda</taxon>
        <taxon>Podocopa</taxon>
        <taxon>Podocopida</taxon>
        <taxon>Darwinulocopina</taxon>
        <taxon>Darwinuloidea</taxon>
        <taxon>Darwinulidae</taxon>
        <taxon>Darwinula</taxon>
    </lineage>
</organism>
<dbReference type="InterPro" id="IPR035901">
    <property type="entry name" value="GIY-YIG_endonuc_sf"/>
</dbReference>
<dbReference type="OrthoDB" id="8003930at2759"/>
<sequence length="778" mass="90627">MRCSEKRTKDMDIDRSALALGSKEKIMKLNFEIRASVQEIQNEFKKIHPDENIPDEKTIHGVMEAFRRSRGQTVAQPSCSEKNSFYVLVAKTEHEDYLKEERKEFCKWITLKLEEDRKFLDRAFFTNYADFYLNGKVKRENVQFSGLMDTYNESQDGENQNDNIQDVQSQKDDSSERVTVWCALSRKFFIGPFFIETEMGASFFNNSEENESKYQEMLQDRFSKALEALLRKEKIKKCRGWSKPCKGCNCTICPNMRECNSLDMVGENGDMNTHQVVAVEDVNCKSDNVIYCITCLKCNQQYIGMTVCLRNRITQHKREIAPQTSTKRDMKEVEENGRNPKRFKRKHSVREAETILMADEETLMDDEMTIEAAEEGDETREPSTSKGPKESIEKTKVVKGLPRHMENCVPEASKRWETKTEHKDYLKEERKKFCKWITSKLEEDRKFLDRAFFTNYADFYLNGNVKREDVQFKGLMDTYNESQDGENQNGNIQDVQSQKDDSSERVTVWYALSRKFFIGPFFIETEMGASFFNNSEKNESKYQEMLKDRFSKALEALLRKEKIKKCRGWSKPCTVTGRKCVLCPNMRECNSLNMVGENGELKTHQVVAVEDVNCKSENVIYCITCLKCNQQYIGMTGFLRDRIAQHKREIDPQPSTKRDMKEVEECRRTPKRFKRKDSVREVETISMEDEETLTDDEMTIEAAEEGHETREPSTSIGPKESIKKTKVVKGLPAHMKNCVPEASKRWENLDVVILHATGCTEVENLDMMETYYIQKDHA</sequence>
<gene>
    <name evidence="2" type="ORF">DSTB1V02_LOCUS4094</name>
</gene>
<dbReference type="SUPFAM" id="SSF82771">
    <property type="entry name" value="GIY-YIG endonuclease"/>
    <property type="match status" value="1"/>
</dbReference>
<protein>
    <recommendedName>
        <fullName evidence="4">GIY-YIG domain-containing protein</fullName>
    </recommendedName>
</protein>
<dbReference type="PANTHER" id="PTHR47326:SF1">
    <property type="entry name" value="HTH PSQ-TYPE DOMAIN-CONTAINING PROTEIN"/>
    <property type="match status" value="1"/>
</dbReference>
<evidence type="ECO:0008006" key="4">
    <source>
        <dbReference type="Google" id="ProtNLM"/>
    </source>
</evidence>
<reference evidence="2" key="1">
    <citation type="submission" date="2020-11" db="EMBL/GenBank/DDBJ databases">
        <authorList>
            <person name="Tran Van P."/>
        </authorList>
    </citation>
    <scope>NUCLEOTIDE SEQUENCE</scope>
</reference>
<evidence type="ECO:0000313" key="3">
    <source>
        <dbReference type="Proteomes" id="UP000677054"/>
    </source>
</evidence>
<proteinExistence type="predicted"/>
<feature type="compositionally biased region" description="Basic and acidic residues" evidence="1">
    <location>
        <begin position="379"/>
        <end position="393"/>
    </location>
</feature>
<dbReference type="EMBL" id="CAJPEV010000581">
    <property type="protein sequence ID" value="CAG0886657.1"/>
    <property type="molecule type" value="Genomic_DNA"/>
</dbReference>
<feature type="region of interest" description="Disordered" evidence="1">
    <location>
        <begin position="150"/>
        <end position="171"/>
    </location>
</feature>
<dbReference type="EMBL" id="LR900098">
    <property type="protein sequence ID" value="CAD7244193.1"/>
    <property type="molecule type" value="Genomic_DNA"/>
</dbReference>
<feature type="compositionally biased region" description="Polar residues" evidence="1">
    <location>
        <begin position="479"/>
        <end position="496"/>
    </location>
</feature>
<name>A0A7R8XDC2_9CRUS</name>
<dbReference type="Gene3D" id="3.40.1440.10">
    <property type="entry name" value="GIY-YIG endonuclease"/>
    <property type="match status" value="1"/>
</dbReference>
<feature type="region of interest" description="Disordered" evidence="1">
    <location>
        <begin position="479"/>
        <end position="499"/>
    </location>
</feature>
<evidence type="ECO:0000313" key="2">
    <source>
        <dbReference type="EMBL" id="CAD7244193.1"/>
    </source>
</evidence>
<feature type="compositionally biased region" description="Basic residues" evidence="1">
    <location>
        <begin position="339"/>
        <end position="348"/>
    </location>
</feature>
<dbReference type="Gene3D" id="3.30.420.10">
    <property type="entry name" value="Ribonuclease H-like superfamily/Ribonuclease H"/>
    <property type="match status" value="2"/>
</dbReference>